<dbReference type="Proteomes" id="UP000662857">
    <property type="component" value="Chromosome"/>
</dbReference>
<evidence type="ECO:0000313" key="6">
    <source>
        <dbReference type="Proteomes" id="UP000662857"/>
    </source>
</evidence>
<dbReference type="PRINTS" id="PR00502">
    <property type="entry name" value="NUDIXFAMILY"/>
</dbReference>
<evidence type="ECO:0000256" key="2">
    <source>
        <dbReference type="ARBA" id="ARBA00022801"/>
    </source>
</evidence>
<dbReference type="KEGG" id="nhy:JQS43_24350"/>
<dbReference type="SUPFAM" id="SSF55811">
    <property type="entry name" value="Nudix"/>
    <property type="match status" value="1"/>
</dbReference>
<protein>
    <submittedName>
        <fullName evidence="5">NUDIX domain-containing protein</fullName>
    </submittedName>
</protein>
<dbReference type="AlphaFoldDB" id="A0A895Y9Z6"/>
<accession>A0A895Y9Z6</accession>
<evidence type="ECO:0000313" key="5">
    <source>
        <dbReference type="EMBL" id="QSB14567.1"/>
    </source>
</evidence>
<evidence type="ECO:0000259" key="4">
    <source>
        <dbReference type="PROSITE" id="PS51462"/>
    </source>
</evidence>
<reference evidence="5" key="1">
    <citation type="submission" date="2021-02" db="EMBL/GenBank/DDBJ databases">
        <title>Natrosporangium hydrolyticum gen. nov., sp. nov, a haloalkaliphilic actinobacterium from a soda solonchak soil.</title>
        <authorList>
            <person name="Sorokin D.Y."/>
            <person name="Khijniak T.V."/>
            <person name="Zakharycheva A.P."/>
            <person name="Boueva O.V."/>
            <person name="Ariskina E.V."/>
            <person name="Hahnke R.L."/>
            <person name="Bunk B."/>
            <person name="Sproer C."/>
            <person name="Schumann P."/>
            <person name="Evtushenko L.I."/>
            <person name="Kublanov I.V."/>
        </authorList>
    </citation>
    <scope>NUCLEOTIDE SEQUENCE</scope>
    <source>
        <strain evidence="5">DSM 106523</strain>
    </source>
</reference>
<dbReference type="PROSITE" id="PS00893">
    <property type="entry name" value="NUDIX_BOX"/>
    <property type="match status" value="1"/>
</dbReference>
<dbReference type="PANTHER" id="PTHR43736">
    <property type="entry name" value="ADP-RIBOSE PYROPHOSPHATASE"/>
    <property type="match status" value="1"/>
</dbReference>
<organism evidence="5 6">
    <name type="scientific">Natronosporangium hydrolyticum</name>
    <dbReference type="NCBI Taxonomy" id="2811111"/>
    <lineage>
        <taxon>Bacteria</taxon>
        <taxon>Bacillati</taxon>
        <taxon>Actinomycetota</taxon>
        <taxon>Actinomycetes</taxon>
        <taxon>Micromonosporales</taxon>
        <taxon>Micromonosporaceae</taxon>
        <taxon>Natronosporangium</taxon>
    </lineage>
</organism>
<proteinExistence type="inferred from homology"/>
<feature type="domain" description="Nudix hydrolase" evidence="4">
    <location>
        <begin position="69"/>
        <end position="205"/>
    </location>
</feature>
<dbReference type="GO" id="GO:0016787">
    <property type="term" value="F:hydrolase activity"/>
    <property type="evidence" value="ECO:0007669"/>
    <property type="project" value="UniProtKB-KW"/>
</dbReference>
<dbReference type="InterPro" id="IPR020084">
    <property type="entry name" value="NUDIX_hydrolase_CS"/>
</dbReference>
<dbReference type="EMBL" id="CP070499">
    <property type="protein sequence ID" value="QSB14567.1"/>
    <property type="molecule type" value="Genomic_DNA"/>
</dbReference>
<dbReference type="Pfam" id="PF00293">
    <property type="entry name" value="NUDIX"/>
    <property type="match status" value="1"/>
</dbReference>
<dbReference type="InterPro" id="IPR020476">
    <property type="entry name" value="Nudix_hydrolase"/>
</dbReference>
<dbReference type="PANTHER" id="PTHR43736:SF1">
    <property type="entry name" value="DIHYDRONEOPTERIN TRIPHOSPHATE DIPHOSPHATASE"/>
    <property type="match status" value="1"/>
</dbReference>
<dbReference type="Gene3D" id="3.90.79.10">
    <property type="entry name" value="Nucleoside Triphosphate Pyrophosphohydrolase"/>
    <property type="match status" value="1"/>
</dbReference>
<dbReference type="InterPro" id="IPR000086">
    <property type="entry name" value="NUDIX_hydrolase_dom"/>
</dbReference>
<keyword evidence="6" id="KW-1185">Reference proteome</keyword>
<dbReference type="PROSITE" id="PS51462">
    <property type="entry name" value="NUDIX"/>
    <property type="match status" value="1"/>
</dbReference>
<sequence length="217" mass="23927">MGRTWTHPDVLTRGVREGWADPQTDPTRIDWPSRQRHAAIPFKVINGRPLNPTAPTGIRHGRGELGHWGEAQAADAMVTADHDGHRWLLMVERADRHGWALPGGHVDPGEQATAAAIRELREETGLRLPARTPTTAQRPRIVPDPRATDEAWMVTTLVRIGLGAVDRLPAVHGGDDAARAAWCIADTYQKLTRHLATQHRGQVFAAHRQMLADALAK</sequence>
<keyword evidence="2 3" id="KW-0378">Hydrolase</keyword>
<dbReference type="RefSeq" id="WP_239676708.1">
    <property type="nucleotide sequence ID" value="NZ_CP070499.1"/>
</dbReference>
<evidence type="ECO:0000256" key="3">
    <source>
        <dbReference type="RuleBase" id="RU003476"/>
    </source>
</evidence>
<dbReference type="InterPro" id="IPR015797">
    <property type="entry name" value="NUDIX_hydrolase-like_dom_sf"/>
</dbReference>
<comment type="similarity">
    <text evidence="1 3">Belongs to the Nudix hydrolase family.</text>
</comment>
<name>A0A895Y9Z6_9ACTN</name>
<evidence type="ECO:0000256" key="1">
    <source>
        <dbReference type="ARBA" id="ARBA00005582"/>
    </source>
</evidence>
<gene>
    <name evidence="5" type="ORF">JQS43_24350</name>
</gene>